<dbReference type="InterPro" id="IPR036770">
    <property type="entry name" value="Ankyrin_rpt-contain_sf"/>
</dbReference>
<dbReference type="Pfam" id="PF00023">
    <property type="entry name" value="Ank"/>
    <property type="match status" value="1"/>
</dbReference>
<dbReference type="SUPFAM" id="SSF48403">
    <property type="entry name" value="Ankyrin repeat"/>
    <property type="match status" value="1"/>
</dbReference>
<reference evidence="4" key="1">
    <citation type="submission" date="2020-02" db="EMBL/GenBank/DDBJ databases">
        <authorList>
            <person name="Palmer J.M."/>
        </authorList>
    </citation>
    <scope>NUCLEOTIDE SEQUENCE</scope>
    <source>
        <strain evidence="4">EPUS1.4</strain>
        <tissue evidence="4">Thallus</tissue>
    </source>
</reference>
<accession>A0A8H7E854</accession>
<evidence type="ECO:0000256" key="3">
    <source>
        <dbReference type="PROSITE-ProRule" id="PRU00023"/>
    </source>
</evidence>
<dbReference type="PROSITE" id="PS50297">
    <property type="entry name" value="ANK_REP_REGION"/>
    <property type="match status" value="1"/>
</dbReference>
<keyword evidence="1" id="KW-0677">Repeat</keyword>
<proteinExistence type="predicted"/>
<evidence type="ECO:0000313" key="4">
    <source>
        <dbReference type="EMBL" id="KAF7510431.1"/>
    </source>
</evidence>
<dbReference type="Proteomes" id="UP000606974">
    <property type="component" value="Unassembled WGS sequence"/>
</dbReference>
<dbReference type="PRINTS" id="PR01415">
    <property type="entry name" value="ANKYRIN"/>
</dbReference>
<keyword evidence="5" id="KW-1185">Reference proteome</keyword>
<dbReference type="EMBL" id="JAACFV010000030">
    <property type="protein sequence ID" value="KAF7510431.1"/>
    <property type="molecule type" value="Genomic_DNA"/>
</dbReference>
<evidence type="ECO:0000313" key="5">
    <source>
        <dbReference type="Proteomes" id="UP000606974"/>
    </source>
</evidence>
<dbReference type="InterPro" id="IPR002110">
    <property type="entry name" value="Ankyrin_rpt"/>
</dbReference>
<dbReference type="SMART" id="SM00248">
    <property type="entry name" value="ANK"/>
    <property type="match status" value="4"/>
</dbReference>
<feature type="repeat" description="ANK" evidence="3">
    <location>
        <begin position="22"/>
        <end position="54"/>
    </location>
</feature>
<sequence>MQSYWTGSIKGEASKIEARDRNGRTALIFAARQGNEAVLKWLLDVGAEVNAQGGYYGNALQEGGNEKVVQMLLDAGADVNAQGGCCGNALQAASIRGNEKVVQMLRDAGADINHQRVYIRDGNEKAVQMLLDAGANVHMC</sequence>
<organism evidence="4 5">
    <name type="scientific">Endocarpon pusillum</name>
    <dbReference type="NCBI Taxonomy" id="364733"/>
    <lineage>
        <taxon>Eukaryota</taxon>
        <taxon>Fungi</taxon>
        <taxon>Dikarya</taxon>
        <taxon>Ascomycota</taxon>
        <taxon>Pezizomycotina</taxon>
        <taxon>Eurotiomycetes</taxon>
        <taxon>Chaetothyriomycetidae</taxon>
        <taxon>Verrucariales</taxon>
        <taxon>Verrucariaceae</taxon>
        <taxon>Endocarpon</taxon>
    </lineage>
</organism>
<dbReference type="Pfam" id="PF13637">
    <property type="entry name" value="Ank_4"/>
    <property type="match status" value="1"/>
</dbReference>
<dbReference type="PANTHER" id="PTHR24126:SF14">
    <property type="entry name" value="ANK_REP_REGION DOMAIN-CONTAINING PROTEIN"/>
    <property type="match status" value="1"/>
</dbReference>
<dbReference type="OrthoDB" id="4772757at2759"/>
<evidence type="ECO:0000256" key="1">
    <source>
        <dbReference type="ARBA" id="ARBA00022737"/>
    </source>
</evidence>
<comment type="caution">
    <text evidence="4">The sequence shown here is derived from an EMBL/GenBank/DDBJ whole genome shotgun (WGS) entry which is preliminary data.</text>
</comment>
<dbReference type="AlphaFoldDB" id="A0A8H7E854"/>
<gene>
    <name evidence="4" type="ORF">GJ744_006710</name>
</gene>
<protein>
    <submittedName>
        <fullName evidence="4">Uncharacterized protein</fullName>
    </submittedName>
</protein>
<keyword evidence="2 3" id="KW-0040">ANK repeat</keyword>
<dbReference type="Gene3D" id="1.25.40.20">
    <property type="entry name" value="Ankyrin repeat-containing domain"/>
    <property type="match status" value="1"/>
</dbReference>
<dbReference type="PROSITE" id="PS50088">
    <property type="entry name" value="ANK_REPEAT"/>
    <property type="match status" value="1"/>
</dbReference>
<name>A0A8H7E854_9EURO</name>
<dbReference type="PANTHER" id="PTHR24126">
    <property type="entry name" value="ANKYRIN REPEAT, PH AND SEC7 DOMAIN CONTAINING PROTEIN SECG-RELATED"/>
    <property type="match status" value="1"/>
</dbReference>
<evidence type="ECO:0000256" key="2">
    <source>
        <dbReference type="ARBA" id="ARBA00023043"/>
    </source>
</evidence>